<evidence type="ECO:0000256" key="1">
    <source>
        <dbReference type="SAM" id="MobiDB-lite"/>
    </source>
</evidence>
<feature type="region of interest" description="Disordered" evidence="1">
    <location>
        <begin position="1"/>
        <end position="20"/>
    </location>
</feature>
<organism evidence="2">
    <name type="scientific">Arundo donax</name>
    <name type="common">Giant reed</name>
    <name type="synonym">Donax arundinaceus</name>
    <dbReference type="NCBI Taxonomy" id="35708"/>
    <lineage>
        <taxon>Eukaryota</taxon>
        <taxon>Viridiplantae</taxon>
        <taxon>Streptophyta</taxon>
        <taxon>Embryophyta</taxon>
        <taxon>Tracheophyta</taxon>
        <taxon>Spermatophyta</taxon>
        <taxon>Magnoliopsida</taxon>
        <taxon>Liliopsida</taxon>
        <taxon>Poales</taxon>
        <taxon>Poaceae</taxon>
        <taxon>PACMAD clade</taxon>
        <taxon>Arundinoideae</taxon>
        <taxon>Arundineae</taxon>
        <taxon>Arundo</taxon>
    </lineage>
</organism>
<reference evidence="2" key="1">
    <citation type="submission" date="2014-09" db="EMBL/GenBank/DDBJ databases">
        <authorList>
            <person name="Magalhaes I.L.F."/>
            <person name="Oliveira U."/>
            <person name="Santos F.R."/>
            <person name="Vidigal T.H.D.A."/>
            <person name="Brescovit A.D."/>
            <person name="Santos A.J."/>
        </authorList>
    </citation>
    <scope>NUCLEOTIDE SEQUENCE</scope>
    <source>
        <tissue evidence="2">Shoot tissue taken approximately 20 cm above the soil surface</tissue>
    </source>
</reference>
<dbReference type="EMBL" id="GBRH01240344">
    <property type="protein sequence ID" value="JAD57551.1"/>
    <property type="molecule type" value="Transcribed_RNA"/>
</dbReference>
<reference evidence="2" key="2">
    <citation type="journal article" date="2015" name="Data Brief">
        <title>Shoot transcriptome of the giant reed, Arundo donax.</title>
        <authorList>
            <person name="Barrero R.A."/>
            <person name="Guerrero F.D."/>
            <person name="Moolhuijzen P."/>
            <person name="Goolsby J.A."/>
            <person name="Tidwell J."/>
            <person name="Bellgard S.E."/>
            <person name="Bellgard M.I."/>
        </authorList>
    </citation>
    <scope>NUCLEOTIDE SEQUENCE</scope>
    <source>
        <tissue evidence="2">Shoot tissue taken approximately 20 cm above the soil surface</tissue>
    </source>
</reference>
<proteinExistence type="predicted"/>
<sequence>MQVAAASSKLTRGRSTEKKF</sequence>
<protein>
    <submittedName>
        <fullName evidence="2">Uncharacterized protein</fullName>
    </submittedName>
</protein>
<name>A0A0A9B2G7_ARUDO</name>
<dbReference type="AlphaFoldDB" id="A0A0A9B2G7"/>
<evidence type="ECO:0000313" key="2">
    <source>
        <dbReference type="EMBL" id="JAD57551.1"/>
    </source>
</evidence>
<accession>A0A0A9B2G7</accession>